<protein>
    <submittedName>
        <fullName evidence="7">Tetraspanin</fullName>
    </submittedName>
</protein>
<dbReference type="CDD" id="cd03127">
    <property type="entry name" value="tetraspanin_LEL"/>
    <property type="match status" value="1"/>
</dbReference>
<evidence type="ECO:0000256" key="1">
    <source>
        <dbReference type="ARBA" id="ARBA00004141"/>
    </source>
</evidence>
<dbReference type="Gene3D" id="1.10.1450.10">
    <property type="entry name" value="Tetraspanin"/>
    <property type="match status" value="1"/>
</dbReference>
<feature type="transmembrane region" description="Helical" evidence="5">
    <location>
        <begin position="28"/>
        <end position="51"/>
    </location>
</feature>
<feature type="signal peptide" evidence="6">
    <location>
        <begin position="1"/>
        <end position="18"/>
    </location>
</feature>
<keyword evidence="3 5" id="KW-1133">Transmembrane helix</keyword>
<reference evidence="7" key="1">
    <citation type="submission" date="2019-11" db="UniProtKB">
        <authorList>
            <consortium name="WormBaseParasite"/>
        </authorList>
    </citation>
    <scope>IDENTIFICATION</scope>
</reference>
<dbReference type="SUPFAM" id="SSF48652">
    <property type="entry name" value="Tetraspanin"/>
    <property type="match status" value="1"/>
</dbReference>
<keyword evidence="4 5" id="KW-0472">Membrane</keyword>
<proteinExistence type="predicted"/>
<name>A0A5K3FMH7_MESCO</name>
<sequence length="134" mass="14019">LISVIWVSFGIYLLVADAQIGNAIPTASFAIIVVLGIVIAIIALLGLIGAWKRNKCMLITLKCCGGFKSTDWKVVPASCCSNGTAGCDDPYPMGCGQAMFELVKSYLWTAGGFAILLCLVEISAVIGACVLANK</sequence>
<organism evidence="7">
    <name type="scientific">Mesocestoides corti</name>
    <name type="common">Flatworm</name>
    <dbReference type="NCBI Taxonomy" id="53468"/>
    <lineage>
        <taxon>Eukaryota</taxon>
        <taxon>Metazoa</taxon>
        <taxon>Spiralia</taxon>
        <taxon>Lophotrochozoa</taxon>
        <taxon>Platyhelminthes</taxon>
        <taxon>Cestoda</taxon>
        <taxon>Eucestoda</taxon>
        <taxon>Cyclophyllidea</taxon>
        <taxon>Mesocestoididae</taxon>
        <taxon>Mesocestoides</taxon>
    </lineage>
</organism>
<evidence type="ECO:0000256" key="3">
    <source>
        <dbReference type="ARBA" id="ARBA00022989"/>
    </source>
</evidence>
<evidence type="ECO:0000256" key="2">
    <source>
        <dbReference type="ARBA" id="ARBA00022692"/>
    </source>
</evidence>
<evidence type="ECO:0000256" key="5">
    <source>
        <dbReference type="SAM" id="Phobius"/>
    </source>
</evidence>
<dbReference type="GO" id="GO:0016020">
    <property type="term" value="C:membrane"/>
    <property type="evidence" value="ECO:0007669"/>
    <property type="project" value="UniProtKB-SubCell"/>
</dbReference>
<accession>A0A5K3FMH7</accession>
<feature type="transmembrane region" description="Helical" evidence="5">
    <location>
        <begin position="106"/>
        <end position="133"/>
    </location>
</feature>
<dbReference type="WBParaSite" id="MCU_008518-RA">
    <property type="protein sequence ID" value="MCU_008518-RA"/>
    <property type="gene ID" value="MCU_008518"/>
</dbReference>
<keyword evidence="2 5" id="KW-0812">Transmembrane</keyword>
<dbReference type="InterPro" id="IPR018499">
    <property type="entry name" value="Tetraspanin/Peripherin"/>
</dbReference>
<dbReference type="AlphaFoldDB" id="A0A5K3FMH7"/>
<evidence type="ECO:0000313" key="7">
    <source>
        <dbReference type="WBParaSite" id="MCU_008518-RA"/>
    </source>
</evidence>
<feature type="chain" id="PRO_5024374290" evidence="6">
    <location>
        <begin position="19"/>
        <end position="134"/>
    </location>
</feature>
<evidence type="ECO:0000256" key="6">
    <source>
        <dbReference type="SAM" id="SignalP"/>
    </source>
</evidence>
<dbReference type="InterPro" id="IPR008952">
    <property type="entry name" value="Tetraspanin_EC2_sf"/>
</dbReference>
<keyword evidence="6" id="KW-0732">Signal</keyword>
<comment type="subcellular location">
    <subcellularLocation>
        <location evidence="1">Membrane</location>
        <topology evidence="1">Multi-pass membrane protein</topology>
    </subcellularLocation>
</comment>
<dbReference type="Pfam" id="PF00335">
    <property type="entry name" value="Tetraspanin"/>
    <property type="match status" value="1"/>
</dbReference>
<evidence type="ECO:0000256" key="4">
    <source>
        <dbReference type="ARBA" id="ARBA00023136"/>
    </source>
</evidence>